<dbReference type="STRING" id="1789004.FEMY_13710"/>
<dbReference type="Gene3D" id="3.40.50.300">
    <property type="entry name" value="P-loop containing nucleotide triphosphate hydrolases"/>
    <property type="match status" value="1"/>
</dbReference>
<dbReference type="Proteomes" id="UP000075653">
    <property type="component" value="Unassembled WGS sequence"/>
</dbReference>
<dbReference type="PATRIC" id="fig|1789004.3.peg.1389"/>
<dbReference type="GO" id="GO:0005524">
    <property type="term" value="F:ATP binding"/>
    <property type="evidence" value="ECO:0007669"/>
    <property type="project" value="UniProtKB-KW"/>
</dbReference>
<dbReference type="AlphaFoldDB" id="A0A149VY09"/>
<name>A0A149VY09_9PROT</name>
<dbReference type="GO" id="GO:0016887">
    <property type="term" value="F:ATP hydrolysis activity"/>
    <property type="evidence" value="ECO:0007669"/>
    <property type="project" value="InterPro"/>
</dbReference>
<keyword evidence="2" id="KW-0547">Nucleotide-binding</keyword>
<dbReference type="Pfam" id="PF00005">
    <property type="entry name" value="ABC_tran"/>
    <property type="match status" value="1"/>
</dbReference>
<evidence type="ECO:0000313" key="5">
    <source>
        <dbReference type="EMBL" id="KXW58076.1"/>
    </source>
</evidence>
<dbReference type="EC" id="3.6.3.31" evidence="5"/>
<feature type="domain" description="ABC transporter" evidence="4">
    <location>
        <begin position="1"/>
        <end position="182"/>
    </location>
</feature>
<evidence type="ECO:0000313" key="6">
    <source>
        <dbReference type="Proteomes" id="UP000075653"/>
    </source>
</evidence>
<dbReference type="InterPro" id="IPR003439">
    <property type="entry name" value="ABC_transporter-like_ATP-bd"/>
</dbReference>
<keyword evidence="5" id="KW-0378">Hydrolase</keyword>
<evidence type="ECO:0000256" key="1">
    <source>
        <dbReference type="ARBA" id="ARBA00022448"/>
    </source>
</evidence>
<keyword evidence="1" id="KW-0813">Transport</keyword>
<dbReference type="InterPro" id="IPR027417">
    <property type="entry name" value="P-loop_NTPase"/>
</dbReference>
<accession>A0A149VY09</accession>
<keyword evidence="6" id="KW-1185">Reference proteome</keyword>
<sequence length="195" mass="22397">MDEGYIRVGERVFFDSFATIDLPPQRREIGYLPQNYALFPHMTVRQNILYGHQAPSPAAEEFHEMITLFQLEGLENRYPKELSGGQKQRVALARALMRKPRILLLDEPLAAVDISVRKMIRTELKLLQRKLGIPMILITHDLSEALALADKLIIYEQGRVVQEGEPMEIIKHPLNERVSELLGQITIHTEPVFSF</sequence>
<protein>
    <submittedName>
        <fullName evidence="5">Spermidine/putrescine import ATP-binding protein PotA</fullName>
        <ecNumber evidence="5">3.6.3.31</ecNumber>
    </submittedName>
</protein>
<dbReference type="EMBL" id="LRRD01000025">
    <property type="protein sequence ID" value="KXW58076.1"/>
    <property type="molecule type" value="Genomic_DNA"/>
</dbReference>
<gene>
    <name evidence="5" type="primary">potA</name>
    <name evidence="5" type="ORF">FEMY_13710</name>
</gene>
<dbReference type="PROSITE" id="PS00211">
    <property type="entry name" value="ABC_TRANSPORTER_1"/>
    <property type="match status" value="1"/>
</dbReference>
<comment type="caution">
    <text evidence="5">The sequence shown here is derived from an EMBL/GenBank/DDBJ whole genome shotgun (WGS) entry which is preliminary data.</text>
</comment>
<dbReference type="PANTHER" id="PTHR42781">
    <property type="entry name" value="SPERMIDINE/PUTRESCINE IMPORT ATP-BINDING PROTEIN POTA"/>
    <property type="match status" value="1"/>
</dbReference>
<reference evidence="5 6" key="1">
    <citation type="submission" date="2016-01" db="EMBL/GenBank/DDBJ databases">
        <title>Genome sequence of the acidophilic iron oxidising Ferrovum strain Z-31.</title>
        <authorList>
            <person name="Poehlein A."/>
            <person name="Ullrich S.R."/>
            <person name="Schloemann M."/>
            <person name="Muehling M."/>
            <person name="Daniel R."/>
        </authorList>
    </citation>
    <scope>NUCLEOTIDE SEQUENCE [LARGE SCALE GENOMIC DNA]</scope>
    <source>
        <strain evidence="5 6">Z-31</strain>
    </source>
</reference>
<dbReference type="SUPFAM" id="SSF52540">
    <property type="entry name" value="P-loop containing nucleoside triphosphate hydrolases"/>
    <property type="match status" value="1"/>
</dbReference>
<dbReference type="PROSITE" id="PS50893">
    <property type="entry name" value="ABC_TRANSPORTER_2"/>
    <property type="match status" value="1"/>
</dbReference>
<evidence type="ECO:0000259" key="4">
    <source>
        <dbReference type="PROSITE" id="PS50893"/>
    </source>
</evidence>
<dbReference type="PANTHER" id="PTHR42781:SF4">
    <property type="entry name" value="SPERMIDINE_PUTRESCINE IMPORT ATP-BINDING PROTEIN POTA"/>
    <property type="match status" value="1"/>
</dbReference>
<evidence type="ECO:0000256" key="2">
    <source>
        <dbReference type="ARBA" id="ARBA00022741"/>
    </source>
</evidence>
<dbReference type="InterPro" id="IPR050093">
    <property type="entry name" value="ABC_SmlMolc_Importer"/>
</dbReference>
<dbReference type="InterPro" id="IPR017871">
    <property type="entry name" value="ABC_transporter-like_CS"/>
</dbReference>
<keyword evidence="3 5" id="KW-0067">ATP-binding</keyword>
<evidence type="ECO:0000256" key="3">
    <source>
        <dbReference type="ARBA" id="ARBA00022840"/>
    </source>
</evidence>
<proteinExistence type="predicted"/>
<organism evidence="5 6">
    <name type="scientific">Ferrovum myxofaciens</name>
    <dbReference type="NCBI Taxonomy" id="416213"/>
    <lineage>
        <taxon>Bacteria</taxon>
        <taxon>Pseudomonadati</taxon>
        <taxon>Pseudomonadota</taxon>
        <taxon>Betaproteobacteria</taxon>
        <taxon>Ferrovales</taxon>
        <taxon>Ferrovaceae</taxon>
        <taxon>Ferrovum</taxon>
    </lineage>
</organism>